<proteinExistence type="predicted"/>
<evidence type="ECO:0000256" key="10">
    <source>
        <dbReference type="ARBA" id="ARBA00048540"/>
    </source>
</evidence>
<keyword evidence="7" id="KW-0274">FAD</keyword>
<keyword evidence="4" id="KW-0285">Flavoprotein</keyword>
<evidence type="ECO:0000256" key="3">
    <source>
        <dbReference type="ARBA" id="ARBA00016337"/>
    </source>
</evidence>
<reference evidence="11 12" key="1">
    <citation type="journal article" date="2015" name="Stand. Genomic Sci.">
        <title>Genomic Encyclopedia of Bacterial and Archaeal Type Strains, Phase III: the genomes of soil and plant-associated and newly described type strains.</title>
        <authorList>
            <person name="Whitman W.B."/>
            <person name="Woyke T."/>
            <person name="Klenk H.P."/>
            <person name="Zhou Y."/>
            <person name="Lilburn T.G."/>
            <person name="Beck B.J."/>
            <person name="De Vos P."/>
            <person name="Vandamme P."/>
            <person name="Eisen J.A."/>
            <person name="Garrity G."/>
            <person name="Hugenholtz P."/>
            <person name="Kyrpides N.C."/>
        </authorList>
    </citation>
    <scope>NUCLEOTIDE SEQUENCE [LARGE SCALE GENOMIC DNA]</scope>
    <source>
        <strain evidence="11 12">S2T63</strain>
    </source>
</reference>
<evidence type="ECO:0000256" key="2">
    <source>
        <dbReference type="ARBA" id="ARBA00011955"/>
    </source>
</evidence>
<dbReference type="GO" id="GO:0016740">
    <property type="term" value="F:transferase activity"/>
    <property type="evidence" value="ECO:0007669"/>
    <property type="project" value="UniProtKB-KW"/>
</dbReference>
<comment type="caution">
    <text evidence="11">The sequence shown here is derived from an EMBL/GenBank/DDBJ whole genome shotgun (WGS) entry which is preliminary data.</text>
</comment>
<dbReference type="SUPFAM" id="SSF143631">
    <property type="entry name" value="ApbE-like"/>
    <property type="match status" value="1"/>
</dbReference>
<keyword evidence="8" id="KW-0460">Magnesium</keyword>
<protein>
    <recommendedName>
        <fullName evidence="3">FAD:protein FMN transferase</fullName>
        <ecNumber evidence="2">2.7.1.180</ecNumber>
    </recommendedName>
    <alternativeName>
        <fullName evidence="9">Flavin transferase</fullName>
    </alternativeName>
</protein>
<dbReference type="AlphaFoldDB" id="A0A498CDD3"/>
<evidence type="ECO:0000256" key="1">
    <source>
        <dbReference type="ARBA" id="ARBA00001946"/>
    </source>
</evidence>
<evidence type="ECO:0000256" key="4">
    <source>
        <dbReference type="ARBA" id="ARBA00022630"/>
    </source>
</evidence>
<dbReference type="RefSeq" id="WP_121057334.1">
    <property type="nucleotide sequence ID" value="NZ_RCDB01000001.1"/>
</dbReference>
<comment type="catalytic activity">
    <reaction evidence="10">
        <text>L-threonyl-[protein] + FAD = FMN-L-threonyl-[protein] + AMP + H(+)</text>
        <dbReference type="Rhea" id="RHEA:36847"/>
        <dbReference type="Rhea" id="RHEA-COMP:11060"/>
        <dbReference type="Rhea" id="RHEA-COMP:11061"/>
        <dbReference type="ChEBI" id="CHEBI:15378"/>
        <dbReference type="ChEBI" id="CHEBI:30013"/>
        <dbReference type="ChEBI" id="CHEBI:57692"/>
        <dbReference type="ChEBI" id="CHEBI:74257"/>
        <dbReference type="ChEBI" id="CHEBI:456215"/>
        <dbReference type="EC" id="2.7.1.180"/>
    </reaction>
</comment>
<keyword evidence="6" id="KW-0479">Metal-binding</keyword>
<dbReference type="PANTHER" id="PTHR30040:SF2">
    <property type="entry name" value="FAD:PROTEIN FMN TRANSFERASE"/>
    <property type="match status" value="1"/>
</dbReference>
<evidence type="ECO:0000256" key="6">
    <source>
        <dbReference type="ARBA" id="ARBA00022723"/>
    </source>
</evidence>
<evidence type="ECO:0000256" key="7">
    <source>
        <dbReference type="ARBA" id="ARBA00022827"/>
    </source>
</evidence>
<name>A0A498CDD3_9MICO</name>
<evidence type="ECO:0000256" key="5">
    <source>
        <dbReference type="ARBA" id="ARBA00022679"/>
    </source>
</evidence>
<evidence type="ECO:0000256" key="9">
    <source>
        <dbReference type="ARBA" id="ARBA00031306"/>
    </source>
</evidence>
<organism evidence="11 12">
    <name type="scientific">Microbacterium telephonicum</name>
    <dbReference type="NCBI Taxonomy" id="1714841"/>
    <lineage>
        <taxon>Bacteria</taxon>
        <taxon>Bacillati</taxon>
        <taxon>Actinomycetota</taxon>
        <taxon>Actinomycetes</taxon>
        <taxon>Micrococcales</taxon>
        <taxon>Microbacteriaceae</taxon>
        <taxon>Microbacterium</taxon>
    </lineage>
</organism>
<dbReference type="InterPro" id="IPR003374">
    <property type="entry name" value="ApbE-like_sf"/>
</dbReference>
<comment type="cofactor">
    <cofactor evidence="1">
        <name>Mg(2+)</name>
        <dbReference type="ChEBI" id="CHEBI:18420"/>
    </cofactor>
</comment>
<keyword evidence="11" id="KW-0449">Lipoprotein</keyword>
<sequence length="312" mass="33435">MMRATSEWQLWSTTARLVVDREDALEDALEIAHRELARIDYVASRFRTDSEVNRIAARQPSGVTVSGLLAVLIRRGLEAAQLTGGLVDPTLGRSMNGIGYDRDIRLILDDDRPVRAVVSSRPGWQNVQLRGRHLTVPGHLTLDLGATAKAVAADLVANEIARRLGCGVLLSLGGDIATAGAEPADGWHVTVQDVPGEPAGRVHVRAGAAVATSSTLRRRWLRGGEQMHHILDPRTGRPAAPVWRTVSVAASSCFLANSFATAAIVHGATAPEWLARRASARLVDQHGRVMTVGGWPAEAAADHDMPMGVRHG</sequence>
<gene>
    <name evidence="11" type="ORF">C7474_0494</name>
</gene>
<accession>A0A498CDD3</accession>
<dbReference type="Proteomes" id="UP000273158">
    <property type="component" value="Unassembled WGS sequence"/>
</dbReference>
<evidence type="ECO:0000313" key="12">
    <source>
        <dbReference type="Proteomes" id="UP000273158"/>
    </source>
</evidence>
<keyword evidence="5" id="KW-0808">Transferase</keyword>
<dbReference type="EMBL" id="RCDB01000001">
    <property type="protein sequence ID" value="RLK52546.1"/>
    <property type="molecule type" value="Genomic_DNA"/>
</dbReference>
<dbReference type="Gene3D" id="3.10.520.10">
    <property type="entry name" value="ApbE-like domains"/>
    <property type="match status" value="1"/>
</dbReference>
<evidence type="ECO:0000256" key="8">
    <source>
        <dbReference type="ARBA" id="ARBA00022842"/>
    </source>
</evidence>
<dbReference type="InterPro" id="IPR024932">
    <property type="entry name" value="ApbE"/>
</dbReference>
<dbReference type="GO" id="GO:0046872">
    <property type="term" value="F:metal ion binding"/>
    <property type="evidence" value="ECO:0007669"/>
    <property type="project" value="UniProtKB-KW"/>
</dbReference>
<dbReference type="Pfam" id="PF02424">
    <property type="entry name" value="ApbE"/>
    <property type="match status" value="1"/>
</dbReference>
<dbReference type="EC" id="2.7.1.180" evidence="2"/>
<dbReference type="OrthoDB" id="9778595at2"/>
<dbReference type="PANTHER" id="PTHR30040">
    <property type="entry name" value="THIAMINE BIOSYNTHESIS LIPOPROTEIN APBE"/>
    <property type="match status" value="1"/>
</dbReference>
<evidence type="ECO:0000313" key="11">
    <source>
        <dbReference type="EMBL" id="RLK52546.1"/>
    </source>
</evidence>
<keyword evidence="12" id="KW-1185">Reference proteome</keyword>